<keyword evidence="2" id="KW-1185">Reference proteome</keyword>
<protein>
    <submittedName>
        <fullName evidence="1">Uncharacterized protein</fullName>
    </submittedName>
</protein>
<name>A0ACC5YW65_9TELE</name>
<accession>A0ACC5YW65</accession>
<dbReference type="Proteomes" id="UP000830395">
    <property type="component" value="Chromosome 13"/>
</dbReference>
<proteinExistence type="predicted"/>
<comment type="caution">
    <text evidence="1">The sequence shown here is derived from an EMBL/GenBank/DDBJ whole genome shotgun (WGS) entry which is preliminary data.</text>
</comment>
<organism evidence="1 2">
    <name type="scientific">Pangasius djambal</name>
    <dbReference type="NCBI Taxonomy" id="1691987"/>
    <lineage>
        <taxon>Eukaryota</taxon>
        <taxon>Metazoa</taxon>
        <taxon>Chordata</taxon>
        <taxon>Craniata</taxon>
        <taxon>Vertebrata</taxon>
        <taxon>Euteleostomi</taxon>
        <taxon>Actinopterygii</taxon>
        <taxon>Neopterygii</taxon>
        <taxon>Teleostei</taxon>
        <taxon>Ostariophysi</taxon>
        <taxon>Siluriformes</taxon>
        <taxon>Pangasiidae</taxon>
        <taxon>Pangasius</taxon>
    </lineage>
</organism>
<dbReference type="EMBL" id="CM040987">
    <property type="protein sequence ID" value="MCJ8739670.1"/>
    <property type="molecule type" value="Genomic_DNA"/>
</dbReference>
<evidence type="ECO:0000313" key="1">
    <source>
        <dbReference type="EMBL" id="MCJ8739670.1"/>
    </source>
</evidence>
<gene>
    <name evidence="1" type="ORF">PDJAM_G00049830</name>
</gene>
<reference evidence="1" key="1">
    <citation type="submission" date="2020-02" db="EMBL/GenBank/DDBJ databases">
        <title>Genome sequencing of the panga catfish, Pangasius djambal.</title>
        <authorList>
            <person name="Wen M."/>
            <person name="Zahm M."/>
            <person name="Roques C."/>
            <person name="Cabau C."/>
            <person name="Klopp C."/>
            <person name="Donnadieu C."/>
            <person name="Jouanno E."/>
            <person name="Avarre J.-C."/>
            <person name="Campet M."/>
            <person name="Ha T."/>
            <person name="Dugue R."/>
            <person name="Lampietro C."/>
            <person name="Louis A."/>
            <person name="Herpin A."/>
            <person name="Echchiki A."/>
            <person name="Berthelot C."/>
            <person name="Parey E."/>
            <person name="Roest-Crollius H."/>
            <person name="Braasch I."/>
            <person name="Postlethwait J.H."/>
            <person name="Bobe J."/>
            <person name="Montfort J."/>
            <person name="Bouchez O."/>
            <person name="Begum T."/>
            <person name="Schartl M."/>
            <person name="Gustiano R."/>
            <person name="Guiguen Y."/>
        </authorList>
    </citation>
    <scope>NUCLEOTIDE SEQUENCE</scope>
    <source>
        <strain evidence="1">Pdj_M5554</strain>
    </source>
</reference>
<evidence type="ECO:0000313" key="2">
    <source>
        <dbReference type="Proteomes" id="UP000830395"/>
    </source>
</evidence>
<sequence>MTLTPIKDGEFTATVYKLIKDGRYGDAIHILSNELQKHMKALVEQLPVDDPDTEVDQGCLLYKLGEYEKACAKFTGAMQVLGYQPDLAYNIALCHYSLKQYAAALKYIREIIERGIREHPELGVGMTTEGIEVKSVGNTLVLHETALIEAFNLKAAIEYQLKKYDDAQEALTDMPPRSEEELDPVTLHNQALMNMDTKPTEGFEKLAFLLQQSPFPPATFGNLLLLYCKYEYFDMAADVLAENAHLTYKFLSPYLYEFLDAMLTSQTAPEEAFRKLDDMAGKLTEQLRKVTKQVQESRRTRDDEGLKKAVEHYDQLLEEYIPVLMAQAKIYWNRENYNMVEKIFRKSVEFCNEHDTWKLNVAHVLFMQENKYKEAIGFYEPIVKKHYDNILNVSAIVLANLCVSYIMTSQNEEAEELMRKIEKEEEQISYNDPDKKVFHLCIVNLVIGTLYCAKGNYDFGISRVIKSLEPYNKKLGTDTWFYIKRCFLSLLENMAKHMIMLRDAVVQDCIQFLEHCELYGKDVPAIIEQPLEEERTHIGKNTVTYEARMLKALFYEVIGWSD</sequence>